<dbReference type="SUPFAM" id="SSF53067">
    <property type="entry name" value="Actin-like ATPase domain"/>
    <property type="match status" value="1"/>
</dbReference>
<evidence type="ECO:0000256" key="1">
    <source>
        <dbReference type="ARBA" id="ARBA00009156"/>
    </source>
</evidence>
<evidence type="ECO:0000256" key="4">
    <source>
        <dbReference type="SAM" id="MobiDB-lite"/>
    </source>
</evidence>
<dbReference type="Pfam" id="PF00370">
    <property type="entry name" value="FGGY_N"/>
    <property type="match status" value="1"/>
</dbReference>
<comment type="caution">
    <text evidence="6">The sequence shown here is derived from an EMBL/GenBank/DDBJ whole genome shotgun (WGS) entry which is preliminary data.</text>
</comment>
<protein>
    <submittedName>
        <fullName evidence="6">FGGY family carbohydrate kinase</fullName>
    </submittedName>
</protein>
<evidence type="ECO:0000313" key="6">
    <source>
        <dbReference type="EMBL" id="MFC0529205.1"/>
    </source>
</evidence>
<proteinExistence type="inferred from homology"/>
<keyword evidence="7" id="KW-1185">Reference proteome</keyword>
<feature type="compositionally biased region" description="Basic and acidic residues" evidence="4">
    <location>
        <begin position="185"/>
        <end position="201"/>
    </location>
</feature>
<keyword evidence="2" id="KW-0808">Transferase</keyword>
<dbReference type="Proteomes" id="UP001589867">
    <property type="component" value="Unassembled WGS sequence"/>
</dbReference>
<dbReference type="Gene3D" id="3.30.420.40">
    <property type="match status" value="1"/>
</dbReference>
<feature type="compositionally biased region" description="Basic residues" evidence="4">
    <location>
        <begin position="97"/>
        <end position="106"/>
    </location>
</feature>
<keyword evidence="3 6" id="KW-0418">Kinase</keyword>
<feature type="region of interest" description="Disordered" evidence="4">
    <location>
        <begin position="86"/>
        <end position="235"/>
    </location>
</feature>
<accession>A0ABV6M3B9</accession>
<feature type="compositionally biased region" description="Polar residues" evidence="4">
    <location>
        <begin position="225"/>
        <end position="235"/>
    </location>
</feature>
<evidence type="ECO:0000256" key="2">
    <source>
        <dbReference type="ARBA" id="ARBA00022679"/>
    </source>
</evidence>
<gene>
    <name evidence="6" type="ORF">ACFFIA_16245</name>
</gene>
<name>A0ABV6M3B9_9ACTN</name>
<comment type="similarity">
    <text evidence="1">Belongs to the FGGY kinase family.</text>
</comment>
<feature type="domain" description="Carbohydrate kinase FGGY N-terminal" evidence="5">
    <location>
        <begin position="1"/>
        <end position="86"/>
    </location>
</feature>
<evidence type="ECO:0000259" key="5">
    <source>
        <dbReference type="Pfam" id="PF00370"/>
    </source>
</evidence>
<evidence type="ECO:0000313" key="7">
    <source>
        <dbReference type="Proteomes" id="UP001589867"/>
    </source>
</evidence>
<dbReference type="GO" id="GO:0016301">
    <property type="term" value="F:kinase activity"/>
    <property type="evidence" value="ECO:0007669"/>
    <property type="project" value="UniProtKB-KW"/>
</dbReference>
<dbReference type="PANTHER" id="PTHR43095">
    <property type="entry name" value="SUGAR KINASE"/>
    <property type="match status" value="1"/>
</dbReference>
<dbReference type="InterPro" id="IPR043129">
    <property type="entry name" value="ATPase_NBD"/>
</dbReference>
<feature type="compositionally biased region" description="Basic residues" evidence="4">
    <location>
        <begin position="113"/>
        <end position="127"/>
    </location>
</feature>
<dbReference type="InterPro" id="IPR050406">
    <property type="entry name" value="FGGY_Carb_Kinase"/>
</dbReference>
<reference evidence="6 7" key="1">
    <citation type="submission" date="2024-09" db="EMBL/GenBank/DDBJ databases">
        <authorList>
            <person name="Sun Q."/>
            <person name="Mori K."/>
        </authorList>
    </citation>
    <scope>NUCLEOTIDE SEQUENCE [LARGE SCALE GENOMIC DNA]</scope>
    <source>
        <strain evidence="6 7">TBRC 3947</strain>
    </source>
</reference>
<dbReference type="InterPro" id="IPR018484">
    <property type="entry name" value="FGGY_N"/>
</dbReference>
<dbReference type="RefSeq" id="WP_377251733.1">
    <property type="nucleotide sequence ID" value="NZ_JBHLUH010000026.1"/>
</dbReference>
<sequence length="235" mass="26141">MLGVDVGSTGVKAVAFAVDSTWRHVVIREYPMLQPAPRWQVQDPDVLLAATHQAMSACMAAAGDAEVVAILMSSAMHGLIGLDAAKNTDNDGAPAVRKGRPPHRHSLWYTGCRRGRRRTTGQRRCRSDRRDRPSPPSTTTCEPEHRSWTRPRNRRGNPRPTPARPPEKWSSPEVKARRFASPADGTHRLRSSSDAEARRSPQVDLGAIYLNTRRDPRPAPRARHSASTINRVCQR</sequence>
<organism evidence="6 7">
    <name type="scientific">Phytohabitans kaempferiae</name>
    <dbReference type="NCBI Taxonomy" id="1620943"/>
    <lineage>
        <taxon>Bacteria</taxon>
        <taxon>Bacillati</taxon>
        <taxon>Actinomycetota</taxon>
        <taxon>Actinomycetes</taxon>
        <taxon>Micromonosporales</taxon>
        <taxon>Micromonosporaceae</taxon>
    </lineage>
</organism>
<evidence type="ECO:0000256" key="3">
    <source>
        <dbReference type="ARBA" id="ARBA00022777"/>
    </source>
</evidence>
<dbReference type="EMBL" id="JBHLUH010000026">
    <property type="protein sequence ID" value="MFC0529205.1"/>
    <property type="molecule type" value="Genomic_DNA"/>
</dbReference>
<feature type="compositionally biased region" description="Basic residues" evidence="4">
    <location>
        <begin position="148"/>
        <end position="157"/>
    </location>
</feature>